<gene>
    <name evidence="1" type="primary">SBH1</name>
    <name evidence="1" type="ORF">H2198_003283</name>
</gene>
<comment type="caution">
    <text evidence="1">The sequence shown here is derived from an EMBL/GenBank/DDBJ whole genome shotgun (WGS) entry which is preliminary data.</text>
</comment>
<sequence>MASARPSSPLTSGPDSGPETSPSNAKSGTSSSIARAASPPGGPRSAIRRRAAADHKESVKNARPSSTRAAGAGGSSGTMLRLYTDESPGLKVDPMVILFLSLGFIFSVVALHLIAKVTKRFS</sequence>
<evidence type="ECO:0000313" key="1">
    <source>
        <dbReference type="EMBL" id="KAJ9659141.1"/>
    </source>
</evidence>
<reference evidence="1" key="1">
    <citation type="submission" date="2022-10" db="EMBL/GenBank/DDBJ databases">
        <title>Culturing micro-colonial fungi from biological soil crusts in the Mojave desert and describing Neophaeococcomyces mojavensis, and introducing the new genera and species Taxawa tesnikishii.</title>
        <authorList>
            <person name="Kurbessoian T."/>
            <person name="Stajich J.E."/>
        </authorList>
    </citation>
    <scope>NUCLEOTIDE SEQUENCE</scope>
    <source>
        <strain evidence="1">JES_112</strain>
    </source>
</reference>
<proteinExistence type="predicted"/>
<evidence type="ECO:0000313" key="2">
    <source>
        <dbReference type="Proteomes" id="UP001172386"/>
    </source>
</evidence>
<keyword evidence="2" id="KW-1185">Reference proteome</keyword>
<accession>A0ACC3AC81</accession>
<dbReference type="EMBL" id="JAPDRQ010000043">
    <property type="protein sequence ID" value="KAJ9659141.1"/>
    <property type="molecule type" value="Genomic_DNA"/>
</dbReference>
<protein>
    <submittedName>
        <fullName evidence="1">Arf guanine nucleotide exchange factor sbh1</fullName>
    </submittedName>
</protein>
<dbReference type="Proteomes" id="UP001172386">
    <property type="component" value="Unassembled WGS sequence"/>
</dbReference>
<organism evidence="1 2">
    <name type="scientific">Neophaeococcomyces mojaviensis</name>
    <dbReference type="NCBI Taxonomy" id="3383035"/>
    <lineage>
        <taxon>Eukaryota</taxon>
        <taxon>Fungi</taxon>
        <taxon>Dikarya</taxon>
        <taxon>Ascomycota</taxon>
        <taxon>Pezizomycotina</taxon>
        <taxon>Eurotiomycetes</taxon>
        <taxon>Chaetothyriomycetidae</taxon>
        <taxon>Chaetothyriales</taxon>
        <taxon>Chaetothyriales incertae sedis</taxon>
        <taxon>Neophaeococcomyces</taxon>
    </lineage>
</organism>
<name>A0ACC3AC81_9EURO</name>